<proteinExistence type="predicted"/>
<evidence type="ECO:0000313" key="1">
    <source>
        <dbReference type="EMBL" id="TFK70255.1"/>
    </source>
</evidence>
<gene>
    <name evidence="1" type="ORF">BDN72DRAFT_552226</name>
</gene>
<dbReference type="EMBL" id="ML208316">
    <property type="protein sequence ID" value="TFK70255.1"/>
    <property type="molecule type" value="Genomic_DNA"/>
</dbReference>
<sequence>MATEAKTMPYVRLGRSGLKISKIILGCMSYGSPKWQSWVLGEEEALKHIKYAYDAGIQTFDTADVYSNGESEIILGKAIKKFNLPRDEIVVMSKLFMTVGKHNELFFSNGLDPDQYGYVNQHGLSRKHIFGAVKASLERLQLDYIDLLQCHRFDKDTPIEETMQALHDVVKAGYVRYIGMSSCWAWQFQAMQNYAIQNKLTPFISMQNHHNLLYREEEREMIPTLEYFGVGCIPWSPLARGLLTRPQDIQTIRGSVDHFIGRYAAASGTPEILKRVEELSKKKNITMAQVAIAWSLAKKGVDAPIVGTTSLKNLEDIIAAVHIKLDADELKYLEEPYKATEVIGHA</sequence>
<organism evidence="1 2">
    <name type="scientific">Pluteus cervinus</name>
    <dbReference type="NCBI Taxonomy" id="181527"/>
    <lineage>
        <taxon>Eukaryota</taxon>
        <taxon>Fungi</taxon>
        <taxon>Dikarya</taxon>
        <taxon>Basidiomycota</taxon>
        <taxon>Agaricomycotina</taxon>
        <taxon>Agaricomycetes</taxon>
        <taxon>Agaricomycetidae</taxon>
        <taxon>Agaricales</taxon>
        <taxon>Pluteineae</taxon>
        <taxon>Pluteaceae</taxon>
        <taxon>Pluteus</taxon>
    </lineage>
</organism>
<name>A0ACD3AWS8_9AGAR</name>
<dbReference type="Proteomes" id="UP000308600">
    <property type="component" value="Unassembled WGS sequence"/>
</dbReference>
<reference evidence="1 2" key="1">
    <citation type="journal article" date="2019" name="Nat. Ecol. Evol.">
        <title>Megaphylogeny resolves global patterns of mushroom evolution.</title>
        <authorList>
            <person name="Varga T."/>
            <person name="Krizsan K."/>
            <person name="Foldi C."/>
            <person name="Dima B."/>
            <person name="Sanchez-Garcia M."/>
            <person name="Sanchez-Ramirez S."/>
            <person name="Szollosi G.J."/>
            <person name="Szarkandi J.G."/>
            <person name="Papp V."/>
            <person name="Albert L."/>
            <person name="Andreopoulos W."/>
            <person name="Angelini C."/>
            <person name="Antonin V."/>
            <person name="Barry K.W."/>
            <person name="Bougher N.L."/>
            <person name="Buchanan P."/>
            <person name="Buyck B."/>
            <person name="Bense V."/>
            <person name="Catcheside P."/>
            <person name="Chovatia M."/>
            <person name="Cooper J."/>
            <person name="Damon W."/>
            <person name="Desjardin D."/>
            <person name="Finy P."/>
            <person name="Geml J."/>
            <person name="Haridas S."/>
            <person name="Hughes K."/>
            <person name="Justo A."/>
            <person name="Karasinski D."/>
            <person name="Kautmanova I."/>
            <person name="Kiss B."/>
            <person name="Kocsube S."/>
            <person name="Kotiranta H."/>
            <person name="LaButti K.M."/>
            <person name="Lechner B.E."/>
            <person name="Liimatainen K."/>
            <person name="Lipzen A."/>
            <person name="Lukacs Z."/>
            <person name="Mihaltcheva S."/>
            <person name="Morgado L.N."/>
            <person name="Niskanen T."/>
            <person name="Noordeloos M.E."/>
            <person name="Ohm R.A."/>
            <person name="Ortiz-Santana B."/>
            <person name="Ovrebo C."/>
            <person name="Racz N."/>
            <person name="Riley R."/>
            <person name="Savchenko A."/>
            <person name="Shiryaev A."/>
            <person name="Soop K."/>
            <person name="Spirin V."/>
            <person name="Szebenyi C."/>
            <person name="Tomsovsky M."/>
            <person name="Tulloss R.E."/>
            <person name="Uehling J."/>
            <person name="Grigoriev I.V."/>
            <person name="Vagvolgyi C."/>
            <person name="Papp T."/>
            <person name="Martin F.M."/>
            <person name="Miettinen O."/>
            <person name="Hibbett D.S."/>
            <person name="Nagy L.G."/>
        </authorList>
    </citation>
    <scope>NUCLEOTIDE SEQUENCE [LARGE SCALE GENOMIC DNA]</scope>
    <source>
        <strain evidence="1 2">NL-1719</strain>
    </source>
</reference>
<accession>A0ACD3AWS8</accession>
<protein>
    <submittedName>
        <fullName evidence="1">Aryl-alcohol dehydrogenase</fullName>
    </submittedName>
</protein>
<keyword evidence="2" id="KW-1185">Reference proteome</keyword>
<evidence type="ECO:0000313" key="2">
    <source>
        <dbReference type="Proteomes" id="UP000308600"/>
    </source>
</evidence>